<comment type="similarity">
    <text evidence="1">Belongs to the amidase family.</text>
</comment>
<dbReference type="InterPro" id="IPR036928">
    <property type="entry name" value="AS_sf"/>
</dbReference>
<sequence length="491" mass="53803">MTENPLATPIHVLSSCGLLSVSELNWTDPSKHDATSLLHRLATSEVSSTHLVTAFCKRAAIAHQLTNCLTEILFKEAIARAKALDEHLQRTKEVIGPLHGIPITFKNSFDIKGHDASSGITALCFSPSQRNSLLYDILTGEFGVAGSTGGEGALLALGGSVLGIGTDGAGSVRMPAAVNGVVGYKPSGYRLPLDGRRIMGTGVMGTTAFGPVSVTGFLGRSVQDVALFTKLSAEAKPWEKDPFIYPHPWQSLSLQKAQRVRIGVWSSNDFVHLHPPVERGFKAAQESLRNAGVELVEFHGPDISQAWEMHKEWTELQDLSYLRELLSKEPHTEIVKATEIITKKAPCPPPTIAYIHSMNARISALVRAMHDSWGRVREPIDALLWVPAPHTAVPFDKYTYLGFTGLFNIIDWPAVALPLGMFVDKEIDRKVQVTPFNAHDADLQDMYDADSFHGLPLEVQLIGRRFEDEKLLAVSEVVHALIKQTSFDVKL</sequence>
<evidence type="ECO:0000259" key="4">
    <source>
        <dbReference type="Pfam" id="PF01425"/>
    </source>
</evidence>
<reference evidence="6" key="1">
    <citation type="journal article" date="2017" name="Nat. Microbiol.">
        <title>Global analysis of biosynthetic gene clusters reveals vast potential of secondary metabolite production in Penicillium species.</title>
        <authorList>
            <person name="Nielsen J.C."/>
            <person name="Grijseels S."/>
            <person name="Prigent S."/>
            <person name="Ji B."/>
            <person name="Dainat J."/>
            <person name="Nielsen K.F."/>
            <person name="Frisvad J.C."/>
            <person name="Workman M."/>
            <person name="Nielsen J."/>
        </authorList>
    </citation>
    <scope>NUCLEOTIDE SEQUENCE [LARGE SCALE GENOMIC DNA]</scope>
    <source>
        <strain evidence="6">IBT 14082</strain>
    </source>
</reference>
<dbReference type="SUPFAM" id="SSF75304">
    <property type="entry name" value="Amidase signature (AS) enzymes"/>
    <property type="match status" value="1"/>
</dbReference>
<feature type="domain" description="Amidase" evidence="4">
    <location>
        <begin position="51"/>
        <end position="135"/>
    </location>
</feature>
<dbReference type="InterPro" id="IPR023631">
    <property type="entry name" value="Amidase_dom"/>
</dbReference>
<dbReference type="Pfam" id="PF01425">
    <property type="entry name" value="Amidase"/>
    <property type="match status" value="2"/>
</dbReference>
<evidence type="ECO:0000313" key="6">
    <source>
        <dbReference type="Proteomes" id="UP000191342"/>
    </source>
</evidence>
<gene>
    <name evidence="5" type="ORF">PENFLA_c010G01449</name>
</gene>
<feature type="active site" description="Acyl-ester intermediate" evidence="3">
    <location>
        <position position="171"/>
    </location>
</feature>
<organism evidence="5 6">
    <name type="scientific">Penicillium flavigenum</name>
    <dbReference type="NCBI Taxonomy" id="254877"/>
    <lineage>
        <taxon>Eukaryota</taxon>
        <taxon>Fungi</taxon>
        <taxon>Dikarya</taxon>
        <taxon>Ascomycota</taxon>
        <taxon>Pezizomycotina</taxon>
        <taxon>Eurotiomycetes</taxon>
        <taxon>Eurotiomycetidae</taxon>
        <taxon>Eurotiales</taxon>
        <taxon>Aspergillaceae</taxon>
        <taxon>Penicillium</taxon>
    </lineage>
</organism>
<dbReference type="Proteomes" id="UP000191342">
    <property type="component" value="Unassembled WGS sequence"/>
</dbReference>
<feature type="active site" description="Charge relay system" evidence="3">
    <location>
        <position position="106"/>
    </location>
</feature>
<dbReference type="PANTHER" id="PTHR46072:SF5">
    <property type="entry name" value="GENERAL AMIDASE-C"/>
    <property type="match status" value="1"/>
</dbReference>
<dbReference type="PIRSF" id="PIRSF001221">
    <property type="entry name" value="Amidase_fungi"/>
    <property type="match status" value="1"/>
</dbReference>
<comment type="caution">
    <text evidence="5">The sequence shown here is derived from an EMBL/GenBank/DDBJ whole genome shotgun (WGS) entry which is preliminary data.</text>
</comment>
<proteinExistence type="inferred from homology"/>
<dbReference type="EMBL" id="MLQL01000010">
    <property type="protein sequence ID" value="OQE24076.1"/>
    <property type="molecule type" value="Genomic_DNA"/>
</dbReference>
<evidence type="ECO:0000256" key="1">
    <source>
        <dbReference type="ARBA" id="ARBA00009199"/>
    </source>
</evidence>
<keyword evidence="2" id="KW-0378">Hydrolase</keyword>
<evidence type="ECO:0000313" key="5">
    <source>
        <dbReference type="EMBL" id="OQE24076.1"/>
    </source>
</evidence>
<dbReference type="GO" id="GO:0016787">
    <property type="term" value="F:hydrolase activity"/>
    <property type="evidence" value="ECO:0007669"/>
    <property type="project" value="UniProtKB-KW"/>
</dbReference>
<dbReference type="STRING" id="254877.A0A1V6TD39"/>
<dbReference type="PANTHER" id="PTHR46072">
    <property type="entry name" value="AMIDASE-RELATED-RELATED"/>
    <property type="match status" value="1"/>
</dbReference>
<dbReference type="OrthoDB" id="6428749at2759"/>
<keyword evidence="6" id="KW-1185">Reference proteome</keyword>
<dbReference type="Gene3D" id="3.90.1300.10">
    <property type="entry name" value="Amidase signature (AS) domain"/>
    <property type="match status" value="2"/>
</dbReference>
<feature type="active site" description="Charge relay system" evidence="3">
    <location>
        <position position="147"/>
    </location>
</feature>
<dbReference type="AlphaFoldDB" id="A0A1V6TD39"/>
<accession>A0A1V6TD39</accession>
<protein>
    <recommendedName>
        <fullName evidence="4">Amidase domain-containing protein</fullName>
    </recommendedName>
</protein>
<feature type="domain" description="Amidase" evidence="4">
    <location>
        <begin position="145"/>
        <end position="472"/>
    </location>
</feature>
<name>A0A1V6TD39_9EURO</name>
<evidence type="ECO:0000256" key="2">
    <source>
        <dbReference type="ARBA" id="ARBA00022801"/>
    </source>
</evidence>
<evidence type="ECO:0000256" key="3">
    <source>
        <dbReference type="PIRSR" id="PIRSR001221-1"/>
    </source>
</evidence>